<name>A0ACD1H222_9EURO</name>
<keyword evidence="2" id="KW-1185">Reference proteome</keyword>
<evidence type="ECO:0000313" key="2">
    <source>
        <dbReference type="Proteomes" id="UP000249661"/>
    </source>
</evidence>
<accession>A0ACD1H222</accession>
<reference evidence="1" key="1">
    <citation type="submission" date="2018-02" db="EMBL/GenBank/DDBJ databases">
        <title>The genomes of Aspergillus section Nigri reveals drivers in fungal speciation.</title>
        <authorList>
            <consortium name="DOE Joint Genome Institute"/>
            <person name="Vesth T.C."/>
            <person name="Nybo J."/>
            <person name="Theobald S."/>
            <person name="Brandl J."/>
            <person name="Frisvad J.C."/>
            <person name="Nielsen K.F."/>
            <person name="Lyhne E.K."/>
            <person name="Kogle M.E."/>
            <person name="Kuo A."/>
            <person name="Riley R."/>
            <person name="Clum A."/>
            <person name="Nolan M."/>
            <person name="Lipzen A."/>
            <person name="Salamov A."/>
            <person name="Henrissat B."/>
            <person name="Wiebenga A."/>
            <person name="De vries R.P."/>
            <person name="Grigoriev I.V."/>
            <person name="Mortensen U.H."/>
            <person name="Andersen M.R."/>
            <person name="Baker S.E."/>
        </authorList>
    </citation>
    <scope>NUCLEOTIDE SEQUENCE</scope>
    <source>
        <strain evidence="1">CBS 121060</strain>
    </source>
</reference>
<protein>
    <submittedName>
        <fullName evidence="1">Uncharacterized protein</fullName>
    </submittedName>
</protein>
<dbReference type="EMBL" id="KZ824973">
    <property type="protein sequence ID" value="RAH67559.1"/>
    <property type="molecule type" value="Genomic_DNA"/>
</dbReference>
<evidence type="ECO:0000313" key="1">
    <source>
        <dbReference type="EMBL" id="RAH67559.1"/>
    </source>
</evidence>
<sequence length="714" mass="81539">MEQRVESFVHRTPRHPVSCKPCRRRKVRCDRQKPCGTCVRQKQTGDCIYAPQPAKSSRQASTDNIHGRLSRLEGAVQSLISKEKVSMQPPPVLEPMSSVVTETTDRNQLRQTGENLLDGDGRASIENNFPGDSESNIQQSSSSHLAGPGRDSAPELLLGGLKHITREEIIMTMPSRNTVDGLVSRYFSYMDFFALMIHVPTFREEYLHFWEDSSVVSMNWLSMLFSMMCIATYHFDVFQDPLPPGLPFANEAMVRFCRHSAQCLILANYTKPTHDTVEALMLYYFCELIRSPETPFALYLIFSMTIRIAMQLGYHRDPQHVTGISVFHGELRRRVWLVLAQLDIIASLQAGLPRLVKETDTGRPHNLLDEDLWPAMTELPPSRSDRTTTTLSYIIARMDTLDILGQIQDETMSLRPFSYERVMELDRSLVEKYNAVPLCFKGTVYFPDTDTPASFLQRIMLELQFEKARCILHRNSMFTQDASYTACMSAALNIIQHQLNLHRELKPGRYLWGHKWKLTCLTVYDFLLAVMILYRGFDPHIIHHSVDTTFLPSSGPGQLIKVQAMLENSYAVWIDWCADMKEAGTAAQMVKLIIKRMRQQAYITQNVGFQDIDRVNRASSAASSIFNNPLTRRPSISHEITPLPELISEDLRPLTDFEELLDLDEGINWVRLICMVLNTGNSFPTPLALFHPSWSFDAHKLIDITNSTHRLNSI</sequence>
<organism evidence="1 2">
    <name type="scientific">Aspergillus aculeatinus CBS 121060</name>
    <dbReference type="NCBI Taxonomy" id="1448322"/>
    <lineage>
        <taxon>Eukaryota</taxon>
        <taxon>Fungi</taxon>
        <taxon>Dikarya</taxon>
        <taxon>Ascomycota</taxon>
        <taxon>Pezizomycotina</taxon>
        <taxon>Eurotiomycetes</taxon>
        <taxon>Eurotiomycetidae</taxon>
        <taxon>Eurotiales</taxon>
        <taxon>Aspergillaceae</taxon>
        <taxon>Aspergillus</taxon>
        <taxon>Aspergillus subgen. Circumdati</taxon>
    </lineage>
</organism>
<proteinExistence type="predicted"/>
<dbReference type="Proteomes" id="UP000249661">
    <property type="component" value="Unassembled WGS sequence"/>
</dbReference>
<gene>
    <name evidence="1" type="ORF">BO66DRAFT_153401</name>
</gene>